<keyword evidence="10" id="KW-1185">Reference proteome</keyword>
<dbReference type="NCBIfam" id="TIGR00641">
    <property type="entry name" value="acid_CoA_mut_N"/>
    <property type="match status" value="1"/>
</dbReference>
<evidence type="ECO:0000256" key="4">
    <source>
        <dbReference type="ARBA" id="ARBA00022628"/>
    </source>
</evidence>
<dbReference type="Gene3D" id="3.20.20.240">
    <property type="entry name" value="Methylmalonyl-CoA mutase"/>
    <property type="match status" value="1"/>
</dbReference>
<dbReference type="InterPro" id="IPR016176">
    <property type="entry name" value="Cbl-dep_enz_cat"/>
</dbReference>
<dbReference type="Gene3D" id="3.40.50.280">
    <property type="entry name" value="Cobalamin-binding domain"/>
    <property type="match status" value="1"/>
</dbReference>
<feature type="domain" description="B12-binding" evidence="8">
    <location>
        <begin position="540"/>
        <end position="669"/>
    </location>
</feature>
<evidence type="ECO:0000256" key="3">
    <source>
        <dbReference type="ARBA" id="ARBA00011870"/>
    </source>
</evidence>
<accession>A0ABV3AHB7</accession>
<evidence type="ECO:0000313" key="10">
    <source>
        <dbReference type="Proteomes" id="UP001551011"/>
    </source>
</evidence>
<dbReference type="PROSITE" id="PS51332">
    <property type="entry name" value="B12_BINDING"/>
    <property type="match status" value="1"/>
</dbReference>
<comment type="similarity">
    <text evidence="2">Belongs to the methylmalonyl-CoA mutase family.</text>
</comment>
<dbReference type="SUPFAM" id="SSF52242">
    <property type="entry name" value="Cobalamin (vitamin B12)-binding domain"/>
    <property type="match status" value="1"/>
</dbReference>
<dbReference type="PANTHER" id="PTHR48101:SF3">
    <property type="entry name" value="COENZYME B12-DEPENDENT MUTASE"/>
    <property type="match status" value="1"/>
</dbReference>
<evidence type="ECO:0000256" key="5">
    <source>
        <dbReference type="ARBA" id="ARBA00022723"/>
    </source>
</evidence>
<dbReference type="SUPFAM" id="SSF51703">
    <property type="entry name" value="Cobalamin (vitamin B12)-dependent enzymes"/>
    <property type="match status" value="1"/>
</dbReference>
<dbReference type="Pfam" id="PF02310">
    <property type="entry name" value="B12-binding"/>
    <property type="match status" value="1"/>
</dbReference>
<evidence type="ECO:0000256" key="2">
    <source>
        <dbReference type="ARBA" id="ARBA00008465"/>
    </source>
</evidence>
<evidence type="ECO:0000259" key="8">
    <source>
        <dbReference type="PROSITE" id="PS51332"/>
    </source>
</evidence>
<comment type="caution">
    <text evidence="9">The sequence shown here is derived from an EMBL/GenBank/DDBJ whole genome shotgun (WGS) entry which is preliminary data.</text>
</comment>
<dbReference type="InterPro" id="IPR006099">
    <property type="entry name" value="MeMalonylCoA_mutase_a/b_cat"/>
</dbReference>
<keyword evidence="7" id="KW-0170">Cobalt</keyword>
<protein>
    <submittedName>
        <fullName evidence="9">Protein meaA</fullName>
    </submittedName>
</protein>
<organism evidence="9 10">
    <name type="scientific">Streptomyces flaveolus</name>
    <dbReference type="NCBI Taxonomy" id="67297"/>
    <lineage>
        <taxon>Bacteria</taxon>
        <taxon>Bacillati</taxon>
        <taxon>Actinomycetota</taxon>
        <taxon>Actinomycetes</taxon>
        <taxon>Kitasatosporales</taxon>
        <taxon>Streptomycetaceae</taxon>
        <taxon>Streptomyces</taxon>
    </lineage>
</organism>
<keyword evidence="4" id="KW-0846">Cobalamin</keyword>
<dbReference type="PANTHER" id="PTHR48101">
    <property type="entry name" value="METHYLMALONYL-COA MUTASE, MITOCHONDRIAL-RELATED"/>
    <property type="match status" value="1"/>
</dbReference>
<dbReference type="InterPro" id="IPR006098">
    <property type="entry name" value="MMCoA_mutase_a_cat"/>
</dbReference>
<evidence type="ECO:0000256" key="7">
    <source>
        <dbReference type="ARBA" id="ARBA00023285"/>
    </source>
</evidence>
<evidence type="ECO:0000256" key="6">
    <source>
        <dbReference type="ARBA" id="ARBA00023235"/>
    </source>
</evidence>
<dbReference type="RefSeq" id="WP_030643662.1">
    <property type="nucleotide sequence ID" value="NZ_JBEXDP010000020.1"/>
</dbReference>
<dbReference type="InterPro" id="IPR036724">
    <property type="entry name" value="Cobalamin-bd_sf"/>
</dbReference>
<dbReference type="CDD" id="cd02071">
    <property type="entry name" value="MM_CoA_mut_B12_BD"/>
    <property type="match status" value="1"/>
</dbReference>
<evidence type="ECO:0000256" key="1">
    <source>
        <dbReference type="ARBA" id="ARBA00001922"/>
    </source>
</evidence>
<keyword evidence="6" id="KW-0413">Isomerase</keyword>
<dbReference type="NCBIfam" id="TIGR00640">
    <property type="entry name" value="acid_CoA_mut_C"/>
    <property type="match status" value="1"/>
</dbReference>
<comment type="subunit">
    <text evidence="3">Heterodimer of an alpha and a beta chain.</text>
</comment>
<sequence>MTERQAQKERDRPWLMRTYAGHSTAEASNELYRRNLAKGQTGLSVAFDLPTQTGYDPDHILARGEVGRVGVPVAHLGDMRRLFQDIPLEQMNTSMTINATAMWLLALYQVVAEEQGADITKLQGTTQNDIVKEYLSRGTHVFPPEPSLRLTTDMIAYTVSHIPKWNPINICSYHLQEAGATPVQEIAYAMSTAIAVLDAVRDSGQVPQERMGDVVARISFFVNAGVRFIEEMCKMRAFGRIWDKVTRERYGIENPKQRRFRYGVQVNSLGLTEAQPENNVQRIVLEMLAVTLSKDARARAVQLPAWNEALGLPRPWDQQWSLRIQQVLAYESDLLEYDDIFEGSKVIEAKVDQLVEDTLAEIDRIQEMGGALAAVESGYLKSQLVASHAERRARIESGEEKIVGVNIFEGTEPNPLTADLDTAIMTVDPAVEARVIDSLQRWRDTRYQPPFNHPRPCKALERLKEAAKGTDNLMEATLECARAGVTTGEWAGALREVFGEYRAPTGVSSAPVAVAAEAGSALAEVRAKADATARELGVGKLRFLVGKPGLDGHSNGAEQIAVRARDAGFEVVYQGIRLTPEQIVDAALAEDVHAVGLSILSGSHAQLVPDVLQRLRVAGATDIPVIAGGIIPNGDADQLREAGVAAVFTPKDFDITGIIGRIVDEIRKANKLDPLEVPA</sequence>
<name>A0ABV3AHB7_9ACTN</name>
<gene>
    <name evidence="9" type="ORF">AB0H04_31560</name>
</gene>
<dbReference type="Proteomes" id="UP001551011">
    <property type="component" value="Unassembled WGS sequence"/>
</dbReference>
<keyword evidence="5" id="KW-0479">Metal-binding</keyword>
<dbReference type="InterPro" id="IPR006158">
    <property type="entry name" value="Cobalamin-bd"/>
</dbReference>
<dbReference type="Pfam" id="PF01642">
    <property type="entry name" value="MM_CoA_mutase"/>
    <property type="match status" value="1"/>
</dbReference>
<proteinExistence type="inferred from homology"/>
<evidence type="ECO:0000313" key="9">
    <source>
        <dbReference type="EMBL" id="MEU5711347.1"/>
    </source>
</evidence>
<comment type="cofactor">
    <cofactor evidence="1">
        <name>adenosylcob(III)alamin</name>
        <dbReference type="ChEBI" id="CHEBI:18408"/>
    </cofactor>
</comment>
<dbReference type="InterPro" id="IPR006159">
    <property type="entry name" value="Acid_CoA_mut_C"/>
</dbReference>
<reference evidence="9 10" key="1">
    <citation type="submission" date="2024-06" db="EMBL/GenBank/DDBJ databases">
        <title>The Natural Products Discovery Center: Release of the First 8490 Sequenced Strains for Exploring Actinobacteria Biosynthetic Diversity.</title>
        <authorList>
            <person name="Kalkreuter E."/>
            <person name="Kautsar S.A."/>
            <person name="Yang D."/>
            <person name="Bader C.D."/>
            <person name="Teijaro C.N."/>
            <person name="Fluegel L."/>
            <person name="Davis C.M."/>
            <person name="Simpson J.R."/>
            <person name="Lauterbach L."/>
            <person name="Steele A.D."/>
            <person name="Gui C."/>
            <person name="Meng S."/>
            <person name="Li G."/>
            <person name="Viehrig K."/>
            <person name="Ye F."/>
            <person name="Su P."/>
            <person name="Kiefer A.F."/>
            <person name="Nichols A."/>
            <person name="Cepeda A.J."/>
            <person name="Yan W."/>
            <person name="Fan B."/>
            <person name="Jiang Y."/>
            <person name="Adhikari A."/>
            <person name="Zheng C.-J."/>
            <person name="Schuster L."/>
            <person name="Cowan T.M."/>
            <person name="Smanski M.J."/>
            <person name="Chevrette M.G."/>
            <person name="De Carvalho L.P.S."/>
            <person name="Shen B."/>
        </authorList>
    </citation>
    <scope>NUCLEOTIDE SEQUENCE [LARGE SCALE GENOMIC DNA]</scope>
    <source>
        <strain evidence="9 10">NPDC020594</strain>
    </source>
</reference>
<dbReference type="EMBL" id="JBFAEG010000026">
    <property type="protein sequence ID" value="MEU5711347.1"/>
    <property type="molecule type" value="Genomic_DNA"/>
</dbReference>